<evidence type="ECO:0000313" key="3">
    <source>
        <dbReference type="Proteomes" id="UP000008394"/>
    </source>
</evidence>
<name>A0A806FU99_BIFAN</name>
<feature type="compositionally biased region" description="Polar residues" evidence="1">
    <location>
        <begin position="1"/>
        <end position="10"/>
    </location>
</feature>
<dbReference type="AlphaFoldDB" id="A0A806FU99"/>
<sequence>MAASGCSTRWQPALASRAPRSSRGSRITLPPSSAPTHRRHWCCTTCGNWAMQPERMSTMGPQAWRPPTVWMPPSPRPPIWRRIWRSTPPPTRGPSRSPARSISSPTDDSSTDFPVEAR</sequence>
<proteinExistence type="predicted"/>
<dbReference type="Proteomes" id="UP000008394">
    <property type="component" value="Chromosome"/>
</dbReference>
<feature type="compositionally biased region" description="Pro residues" evidence="1">
    <location>
        <begin position="69"/>
        <end position="78"/>
    </location>
</feature>
<evidence type="ECO:0000313" key="2">
    <source>
        <dbReference type="EMBL" id="AEK30701.1"/>
    </source>
</evidence>
<gene>
    <name evidence="2" type="ORF">BALAC2494_02054</name>
</gene>
<dbReference type="KEGG" id="bnm:BALAC2494_02054"/>
<protein>
    <submittedName>
        <fullName evidence="2">Uncharacterized protein</fullName>
    </submittedName>
</protein>
<accession>A0A806FU99</accession>
<organism evidence="2 3">
    <name type="scientific">Bifidobacterium animalis subsp. lactis CNCM I-2494</name>
    <dbReference type="NCBI Taxonomy" id="1042403"/>
    <lineage>
        <taxon>Bacteria</taxon>
        <taxon>Bacillati</taxon>
        <taxon>Actinomycetota</taxon>
        <taxon>Actinomycetes</taxon>
        <taxon>Bifidobacteriales</taxon>
        <taxon>Bifidobacteriaceae</taxon>
        <taxon>Bifidobacterium</taxon>
    </lineage>
</organism>
<feature type="region of interest" description="Disordered" evidence="1">
    <location>
        <begin position="1"/>
        <end position="39"/>
    </location>
</feature>
<feature type="region of interest" description="Disordered" evidence="1">
    <location>
        <begin position="58"/>
        <end position="118"/>
    </location>
</feature>
<feature type="compositionally biased region" description="Low complexity" evidence="1">
    <location>
        <begin position="93"/>
        <end position="112"/>
    </location>
</feature>
<evidence type="ECO:0000256" key="1">
    <source>
        <dbReference type="SAM" id="MobiDB-lite"/>
    </source>
</evidence>
<dbReference type="EMBL" id="CP002915">
    <property type="protein sequence ID" value="AEK30701.1"/>
    <property type="molecule type" value="Genomic_DNA"/>
</dbReference>
<feature type="compositionally biased region" description="Low complexity" evidence="1">
    <location>
        <begin position="13"/>
        <end position="26"/>
    </location>
</feature>
<reference evidence="2 3" key="1">
    <citation type="journal article" date="2011" name="J. Bacteriol.">
        <title>Genome Sequence of the Probiotic Strain Bifidobacterium animalis subsp. lactis CNCM I-2494.</title>
        <authorList>
            <person name="Chervaux C."/>
            <person name="Grimaldi C."/>
            <person name="Bolotin A."/>
            <person name="Quinquis B."/>
            <person name="Legrain-Raspaud S."/>
            <person name="van Hylckama Vlieg J.E."/>
            <person name="Denariaz G."/>
            <person name="Smokvina T."/>
        </authorList>
    </citation>
    <scope>NUCLEOTIDE SEQUENCE [LARGE SCALE GENOMIC DNA]</scope>
    <source>
        <strain evidence="2 3">CNCM I-2494</strain>
    </source>
</reference>